<sequence length="299" mass="31646">MRALLTAFSLNKPAFGIWLSSNSSATHARSVVQAAQSSRPNPTRNSPNPLSWVLIDCEHGLTSLVPGVAECVAGVYGAASISKYNVSGNMTVVGANVPSVLVRIAAPAIAGPGSTSTTWQIKQALDAGALGVMVPMVSTVKQAVQVVSDARFAPLGRRGFGNPYTPAIWGHSHIEEFVREANEHVQVMIQIETKEGLENVRDLASVEGVDVLAIGPYDLSLALGYPPPSPDPHPEVEAQIQLIKDAAHLAGKKCLYYCINGEQAAMRAKEGFDMICVTSDAGSMADGITMHMRKAMEGL</sequence>
<reference evidence="5 6" key="1">
    <citation type="journal article" date="2019" name="Nat. Ecol. Evol.">
        <title>Megaphylogeny resolves global patterns of mushroom evolution.</title>
        <authorList>
            <person name="Varga T."/>
            <person name="Krizsan K."/>
            <person name="Foldi C."/>
            <person name="Dima B."/>
            <person name="Sanchez-Garcia M."/>
            <person name="Sanchez-Ramirez S."/>
            <person name="Szollosi G.J."/>
            <person name="Szarkandi J.G."/>
            <person name="Papp V."/>
            <person name="Albert L."/>
            <person name="Andreopoulos W."/>
            <person name="Angelini C."/>
            <person name="Antonin V."/>
            <person name="Barry K.W."/>
            <person name="Bougher N.L."/>
            <person name="Buchanan P."/>
            <person name="Buyck B."/>
            <person name="Bense V."/>
            <person name="Catcheside P."/>
            <person name="Chovatia M."/>
            <person name="Cooper J."/>
            <person name="Damon W."/>
            <person name="Desjardin D."/>
            <person name="Finy P."/>
            <person name="Geml J."/>
            <person name="Haridas S."/>
            <person name="Hughes K."/>
            <person name="Justo A."/>
            <person name="Karasinski D."/>
            <person name="Kautmanova I."/>
            <person name="Kiss B."/>
            <person name="Kocsube S."/>
            <person name="Kotiranta H."/>
            <person name="LaButti K.M."/>
            <person name="Lechner B.E."/>
            <person name="Liimatainen K."/>
            <person name="Lipzen A."/>
            <person name="Lukacs Z."/>
            <person name="Mihaltcheva S."/>
            <person name="Morgado L.N."/>
            <person name="Niskanen T."/>
            <person name="Noordeloos M.E."/>
            <person name="Ohm R.A."/>
            <person name="Ortiz-Santana B."/>
            <person name="Ovrebo C."/>
            <person name="Racz N."/>
            <person name="Riley R."/>
            <person name="Savchenko A."/>
            <person name="Shiryaev A."/>
            <person name="Soop K."/>
            <person name="Spirin V."/>
            <person name="Szebenyi C."/>
            <person name="Tomsovsky M."/>
            <person name="Tulloss R.E."/>
            <person name="Uehling J."/>
            <person name="Grigoriev I.V."/>
            <person name="Vagvolgyi C."/>
            <person name="Papp T."/>
            <person name="Martin F.M."/>
            <person name="Miettinen O."/>
            <person name="Hibbett D.S."/>
            <person name="Nagy L.G."/>
        </authorList>
    </citation>
    <scope>NUCLEOTIDE SEQUENCE [LARGE SCALE GENOMIC DNA]</scope>
    <source>
        <strain evidence="5 6">CBS 309.79</strain>
    </source>
</reference>
<dbReference type="Proteomes" id="UP000305067">
    <property type="component" value="Unassembled WGS sequence"/>
</dbReference>
<evidence type="ECO:0000259" key="4">
    <source>
        <dbReference type="Pfam" id="PF03328"/>
    </source>
</evidence>
<dbReference type="STRING" id="1884261.A0A5C3Q8Y5"/>
<dbReference type="SUPFAM" id="SSF51621">
    <property type="entry name" value="Phosphoenolpyruvate/pyruvate domain"/>
    <property type="match status" value="1"/>
</dbReference>
<keyword evidence="3" id="KW-0456">Lyase</keyword>
<keyword evidence="2" id="KW-0479">Metal-binding</keyword>
<dbReference type="InterPro" id="IPR005000">
    <property type="entry name" value="Aldolase/citrate-lyase_domain"/>
</dbReference>
<name>A0A5C3Q8Y5_9AGAR</name>
<dbReference type="Pfam" id="PF03328">
    <property type="entry name" value="HpcH_HpaI"/>
    <property type="match status" value="1"/>
</dbReference>
<evidence type="ECO:0000256" key="3">
    <source>
        <dbReference type="ARBA" id="ARBA00023239"/>
    </source>
</evidence>
<dbReference type="GO" id="GO:0046872">
    <property type="term" value="F:metal ion binding"/>
    <property type="evidence" value="ECO:0007669"/>
    <property type="project" value="UniProtKB-KW"/>
</dbReference>
<evidence type="ECO:0000256" key="2">
    <source>
        <dbReference type="ARBA" id="ARBA00022723"/>
    </source>
</evidence>
<dbReference type="GO" id="GO:0016832">
    <property type="term" value="F:aldehyde-lyase activity"/>
    <property type="evidence" value="ECO:0007669"/>
    <property type="project" value="TreeGrafter"/>
</dbReference>
<evidence type="ECO:0000313" key="6">
    <source>
        <dbReference type="Proteomes" id="UP000305067"/>
    </source>
</evidence>
<proteinExistence type="inferred from homology"/>
<dbReference type="InterPro" id="IPR015813">
    <property type="entry name" value="Pyrv/PenolPyrv_kinase-like_dom"/>
</dbReference>
<dbReference type="PANTHER" id="PTHR30502:SF0">
    <property type="entry name" value="PHOSPHOENOLPYRUVATE CARBOXYLASE FAMILY PROTEIN"/>
    <property type="match status" value="1"/>
</dbReference>
<dbReference type="GO" id="GO:0005737">
    <property type="term" value="C:cytoplasm"/>
    <property type="evidence" value="ECO:0007669"/>
    <property type="project" value="TreeGrafter"/>
</dbReference>
<protein>
    <submittedName>
        <fullName evidence="5">Pyruvate/Phosphoenolpyruvate kinase-like domain-containing protein</fullName>
    </submittedName>
</protein>
<evidence type="ECO:0000256" key="1">
    <source>
        <dbReference type="ARBA" id="ARBA00005568"/>
    </source>
</evidence>
<dbReference type="InterPro" id="IPR050251">
    <property type="entry name" value="HpcH-HpaI_aldolase"/>
</dbReference>
<gene>
    <name evidence="5" type="ORF">BDV98DRAFT_606830</name>
</gene>
<accession>A0A5C3Q8Y5</accession>
<dbReference type="OrthoDB" id="1621678at2759"/>
<dbReference type="PANTHER" id="PTHR30502">
    <property type="entry name" value="2-KETO-3-DEOXY-L-RHAMNONATE ALDOLASE"/>
    <property type="match status" value="1"/>
</dbReference>
<keyword evidence="5" id="KW-0670">Pyruvate</keyword>
<keyword evidence="5" id="KW-0808">Transferase</keyword>
<dbReference type="GO" id="GO:0016301">
    <property type="term" value="F:kinase activity"/>
    <property type="evidence" value="ECO:0007669"/>
    <property type="project" value="UniProtKB-KW"/>
</dbReference>
<keyword evidence="5" id="KW-0418">Kinase</keyword>
<dbReference type="Gene3D" id="3.20.20.60">
    <property type="entry name" value="Phosphoenolpyruvate-binding domains"/>
    <property type="match status" value="1"/>
</dbReference>
<dbReference type="EMBL" id="ML178839">
    <property type="protein sequence ID" value="TFK98544.1"/>
    <property type="molecule type" value="Genomic_DNA"/>
</dbReference>
<dbReference type="AlphaFoldDB" id="A0A5C3Q8Y5"/>
<evidence type="ECO:0000313" key="5">
    <source>
        <dbReference type="EMBL" id="TFK98544.1"/>
    </source>
</evidence>
<comment type="similarity">
    <text evidence="1">Belongs to the HpcH/HpaI aldolase family.</text>
</comment>
<keyword evidence="6" id="KW-1185">Reference proteome</keyword>
<organism evidence="5 6">
    <name type="scientific">Pterulicium gracile</name>
    <dbReference type="NCBI Taxonomy" id="1884261"/>
    <lineage>
        <taxon>Eukaryota</taxon>
        <taxon>Fungi</taxon>
        <taxon>Dikarya</taxon>
        <taxon>Basidiomycota</taxon>
        <taxon>Agaricomycotina</taxon>
        <taxon>Agaricomycetes</taxon>
        <taxon>Agaricomycetidae</taxon>
        <taxon>Agaricales</taxon>
        <taxon>Pleurotineae</taxon>
        <taxon>Pterulaceae</taxon>
        <taxon>Pterulicium</taxon>
    </lineage>
</organism>
<dbReference type="InterPro" id="IPR040442">
    <property type="entry name" value="Pyrv_kinase-like_dom_sf"/>
</dbReference>
<feature type="domain" description="HpcH/HpaI aldolase/citrate lyase" evidence="4">
    <location>
        <begin position="114"/>
        <end position="283"/>
    </location>
</feature>